<feature type="compositionally biased region" description="Polar residues" evidence="1">
    <location>
        <begin position="140"/>
        <end position="158"/>
    </location>
</feature>
<feature type="region of interest" description="Disordered" evidence="1">
    <location>
        <begin position="369"/>
        <end position="389"/>
    </location>
</feature>
<evidence type="ECO:0000256" key="1">
    <source>
        <dbReference type="SAM" id="MobiDB-lite"/>
    </source>
</evidence>
<name>A0A9P6D566_PLEER</name>
<protein>
    <submittedName>
        <fullName evidence="2">Uncharacterized protein</fullName>
    </submittedName>
</protein>
<dbReference type="OrthoDB" id="10350324at2759"/>
<comment type="caution">
    <text evidence="2">The sequence shown here is derived from an EMBL/GenBank/DDBJ whole genome shotgun (WGS) entry which is preliminary data.</text>
</comment>
<feature type="compositionally biased region" description="Pro residues" evidence="1">
    <location>
        <begin position="378"/>
        <end position="389"/>
    </location>
</feature>
<dbReference type="AlphaFoldDB" id="A0A9P6D566"/>
<gene>
    <name evidence="2" type="ORF">BDN71DRAFT_1450614</name>
</gene>
<evidence type="ECO:0000313" key="3">
    <source>
        <dbReference type="Proteomes" id="UP000807025"/>
    </source>
</evidence>
<feature type="compositionally biased region" description="Polar residues" evidence="1">
    <location>
        <begin position="276"/>
        <end position="287"/>
    </location>
</feature>
<feature type="region of interest" description="Disordered" evidence="1">
    <location>
        <begin position="266"/>
        <end position="287"/>
    </location>
</feature>
<keyword evidence="3" id="KW-1185">Reference proteome</keyword>
<dbReference type="EMBL" id="MU154590">
    <property type="protein sequence ID" value="KAF9493101.1"/>
    <property type="molecule type" value="Genomic_DNA"/>
</dbReference>
<organism evidence="2 3">
    <name type="scientific">Pleurotus eryngii</name>
    <name type="common">Boletus of the steppes</name>
    <dbReference type="NCBI Taxonomy" id="5323"/>
    <lineage>
        <taxon>Eukaryota</taxon>
        <taxon>Fungi</taxon>
        <taxon>Dikarya</taxon>
        <taxon>Basidiomycota</taxon>
        <taxon>Agaricomycotina</taxon>
        <taxon>Agaricomycetes</taxon>
        <taxon>Agaricomycetidae</taxon>
        <taxon>Agaricales</taxon>
        <taxon>Pleurotineae</taxon>
        <taxon>Pleurotaceae</taxon>
        <taxon>Pleurotus</taxon>
    </lineage>
</organism>
<proteinExistence type="predicted"/>
<dbReference type="Proteomes" id="UP000807025">
    <property type="component" value="Unassembled WGS sequence"/>
</dbReference>
<accession>A0A9P6D566</accession>
<feature type="region of interest" description="Disordered" evidence="1">
    <location>
        <begin position="131"/>
        <end position="165"/>
    </location>
</feature>
<evidence type="ECO:0000313" key="2">
    <source>
        <dbReference type="EMBL" id="KAF9493101.1"/>
    </source>
</evidence>
<reference evidence="2" key="1">
    <citation type="submission" date="2020-11" db="EMBL/GenBank/DDBJ databases">
        <authorList>
            <consortium name="DOE Joint Genome Institute"/>
            <person name="Ahrendt S."/>
            <person name="Riley R."/>
            <person name="Andreopoulos W."/>
            <person name="Labutti K."/>
            <person name="Pangilinan J."/>
            <person name="Ruiz-Duenas F.J."/>
            <person name="Barrasa J.M."/>
            <person name="Sanchez-Garcia M."/>
            <person name="Camarero S."/>
            <person name="Miyauchi S."/>
            <person name="Serrano A."/>
            <person name="Linde D."/>
            <person name="Babiker R."/>
            <person name="Drula E."/>
            <person name="Ayuso-Fernandez I."/>
            <person name="Pacheco R."/>
            <person name="Padilla G."/>
            <person name="Ferreira P."/>
            <person name="Barriuso J."/>
            <person name="Kellner H."/>
            <person name="Castanera R."/>
            <person name="Alfaro M."/>
            <person name="Ramirez L."/>
            <person name="Pisabarro A.G."/>
            <person name="Kuo A."/>
            <person name="Tritt A."/>
            <person name="Lipzen A."/>
            <person name="He G."/>
            <person name="Yan M."/>
            <person name="Ng V."/>
            <person name="Cullen D."/>
            <person name="Martin F."/>
            <person name="Rosso M.-N."/>
            <person name="Henrissat B."/>
            <person name="Hibbett D."/>
            <person name="Martinez A.T."/>
            <person name="Grigoriev I.V."/>
        </authorList>
    </citation>
    <scope>NUCLEOTIDE SEQUENCE</scope>
    <source>
        <strain evidence="2">ATCC 90797</strain>
    </source>
</reference>
<sequence length="599" mass="65037">MYASVKLALCAYVSLRLFFSKFFDYDASWTKSPLHFFLPAPPPMLTLGPGRHFTHPLLISGSATYVVVNGTHDVNRLGQGNLNSTQDLAVYSRAVSSQPPFSDAIMASGWILLSIMLGFIAPDYIPRLRRRPTRKEPASEDSTAPTRKDSVSASSSTEMPIPELSNGNSHRSVLWDLDIGCAPCSTPNDAADFPVFIDDIFLDMDLSDILFTAEVNGNLEKVESPVALDFLAYEDMPSPVEYTPSSGSSGLSLGDTRMSSFTNGLGAGLPSDESTKTINVSGTATPKSRSFKIERQNDSSSLIRTKASQDLLASLPPIGDTPETVPWGDSLLHLPSGAHELDKAHYVDDGYSDNGSDATNDCLRFETGRKSQEVQNEPAPPIASMPIARPLPAPLPRKNNRVMLSIPPEQRCALQPLYVYSAEAVCEMKQTFTQRAHEAGIVVSSNSMRGTFISEKEAQKAKEFWDDPLAALPSFTQTRSPVIPSSPTSTVVSLGSSLGSMLDIEVASIPALDAPLECDAAGSSTSGAGKRRRTTSANMDMQDGHEDIPGHQEMFSPKRTKVVCELDSWRQRPAGWRLNRAFSGSRCPWRIRNGSSPKV</sequence>